<dbReference type="Pfam" id="PF02625">
    <property type="entry name" value="XdhC_CoxI"/>
    <property type="match status" value="1"/>
</dbReference>
<feature type="compositionally biased region" description="Basic and acidic residues" evidence="1">
    <location>
        <begin position="282"/>
        <end position="293"/>
    </location>
</feature>
<name>A0ABV2J335_9HYPH</name>
<dbReference type="PANTHER" id="PTHR30388">
    <property type="entry name" value="ALDEHYDE OXIDOREDUCTASE MOLYBDENUM COFACTOR ASSEMBLY PROTEIN"/>
    <property type="match status" value="1"/>
</dbReference>
<feature type="domain" description="XdhC Rossmann" evidence="3">
    <location>
        <begin position="127"/>
        <end position="261"/>
    </location>
</feature>
<accession>A0ABV2J335</accession>
<dbReference type="Pfam" id="PF13478">
    <property type="entry name" value="XdhC_C"/>
    <property type="match status" value="1"/>
</dbReference>
<evidence type="ECO:0000313" key="4">
    <source>
        <dbReference type="EMBL" id="MET3614239.1"/>
    </source>
</evidence>
<evidence type="ECO:0000313" key="5">
    <source>
        <dbReference type="Proteomes" id="UP001549047"/>
    </source>
</evidence>
<evidence type="ECO:0000259" key="2">
    <source>
        <dbReference type="Pfam" id="PF02625"/>
    </source>
</evidence>
<dbReference type="EMBL" id="JBEPMB010000003">
    <property type="protein sequence ID" value="MET3614239.1"/>
    <property type="molecule type" value="Genomic_DNA"/>
</dbReference>
<comment type="caution">
    <text evidence="4">The sequence shown here is derived from an EMBL/GenBank/DDBJ whole genome shotgun (WGS) entry which is preliminary data.</text>
</comment>
<feature type="region of interest" description="Disordered" evidence="1">
    <location>
        <begin position="273"/>
        <end position="298"/>
    </location>
</feature>
<feature type="domain" description="XdhC- CoxI" evidence="2">
    <location>
        <begin position="16"/>
        <end position="81"/>
    </location>
</feature>
<dbReference type="Proteomes" id="UP001549047">
    <property type="component" value="Unassembled WGS sequence"/>
</dbReference>
<dbReference type="InterPro" id="IPR052698">
    <property type="entry name" value="MoCofactor_Util/Proc"/>
</dbReference>
<dbReference type="PANTHER" id="PTHR30388:SF6">
    <property type="entry name" value="XANTHINE DEHYDROGENASE SUBUNIT A-RELATED"/>
    <property type="match status" value="1"/>
</dbReference>
<dbReference type="InterPro" id="IPR027051">
    <property type="entry name" value="XdhC_Rossmann_dom"/>
</dbReference>
<protein>
    <submittedName>
        <fullName evidence="4">Xanthine dehydrogenase accessory factor</fullName>
    </submittedName>
</protein>
<dbReference type="Gene3D" id="3.40.50.720">
    <property type="entry name" value="NAD(P)-binding Rossmann-like Domain"/>
    <property type="match status" value="1"/>
</dbReference>
<dbReference type="InterPro" id="IPR003777">
    <property type="entry name" value="XdhC_CoxI"/>
</dbReference>
<sequence>MHVPMKIDDTAGSLKRAHRPYVLATVVRTVAATAAKAGAKAIILEDGSIAEGWIGGGCARGAVLKAARDAFADGQPRLVSVQPEDLLSELGVTPGEVRDGVRFARNMCPSKGTMDVFIEPVLPLPELYVLGASPVAVALADIARRFGFRTIACAPSDDQGAFAEADERIEGMLLPANAAGERYIVVSTQGRGDEAGLTAAASATGAYIAFVGSRAKAASLREKLAVRGLPQEALDRIKAPAGLDIGAVTPEEIALSIIAEMISIRRSSVRGHEAGNAASDGAKTDDRKLERAEPVPGDAVSTLQDVTPQAGRLTTRLMAPLAAIAALLFQPAASNSALAGTAERAVPDHELLLRLHSCCM</sequence>
<gene>
    <name evidence="4" type="ORF">ABID16_002576</name>
</gene>
<evidence type="ECO:0000259" key="3">
    <source>
        <dbReference type="Pfam" id="PF13478"/>
    </source>
</evidence>
<keyword evidence="5" id="KW-1185">Reference proteome</keyword>
<proteinExistence type="predicted"/>
<evidence type="ECO:0000256" key="1">
    <source>
        <dbReference type="SAM" id="MobiDB-lite"/>
    </source>
</evidence>
<reference evidence="4 5" key="1">
    <citation type="submission" date="2024-06" db="EMBL/GenBank/DDBJ databases">
        <title>Genomic Encyclopedia of Type Strains, Phase IV (KMG-IV): sequencing the most valuable type-strain genomes for metagenomic binning, comparative biology and taxonomic classification.</title>
        <authorList>
            <person name="Goeker M."/>
        </authorList>
    </citation>
    <scope>NUCLEOTIDE SEQUENCE [LARGE SCALE GENOMIC DNA]</scope>
    <source>
        <strain evidence="4 5">DSM 29780</strain>
    </source>
</reference>
<organism evidence="4 5">
    <name type="scientific">Rhizobium aquaticum</name>
    <dbReference type="NCBI Taxonomy" id="1549636"/>
    <lineage>
        <taxon>Bacteria</taxon>
        <taxon>Pseudomonadati</taxon>
        <taxon>Pseudomonadota</taxon>
        <taxon>Alphaproteobacteria</taxon>
        <taxon>Hyphomicrobiales</taxon>
        <taxon>Rhizobiaceae</taxon>
        <taxon>Rhizobium/Agrobacterium group</taxon>
        <taxon>Rhizobium</taxon>
    </lineage>
</organism>